<keyword evidence="1" id="KW-0472">Membrane</keyword>
<dbReference type="EMBL" id="KQ241809">
    <property type="protein sequence ID" value="KNC83808.1"/>
    <property type="molecule type" value="Genomic_DNA"/>
</dbReference>
<accession>A0A0L0G6F3</accession>
<evidence type="ECO:0000313" key="2">
    <source>
        <dbReference type="EMBL" id="KNC83808.1"/>
    </source>
</evidence>
<keyword evidence="1" id="KW-1133">Transmembrane helix</keyword>
<proteinExistence type="predicted"/>
<protein>
    <submittedName>
        <fullName evidence="2">Uncharacterized protein</fullName>
    </submittedName>
</protein>
<sequence>MALRIQFGTNASGTYLFFEMVNLFIIQPFLTISTTKRKHKRLPRADPFTNPEYPRLSEVEEIATWLQDSWYAGLASADPTIIVLFDNNDDDIDEEDDIEIDDIDGILGELIGDNNTSNSGSTNDNGIDNDNDNIDDIDGILGELIGDNNTSNSESINDNGIDNDNDNVIFFLSISTGVASTGVTGVQSTPTNSAYLGNTMEHSGPTSDNTPNSSCLCCKQCCKVDLTQYPNASKERGGNHWKMG</sequence>
<keyword evidence="1" id="KW-0812">Transmembrane</keyword>
<feature type="transmembrane region" description="Helical" evidence="1">
    <location>
        <begin position="12"/>
        <end position="32"/>
    </location>
</feature>
<dbReference type="RefSeq" id="XP_014157710.1">
    <property type="nucleotide sequence ID" value="XM_014302235.1"/>
</dbReference>
<reference evidence="2 3" key="1">
    <citation type="submission" date="2011-02" db="EMBL/GenBank/DDBJ databases">
        <title>The Genome Sequence of Sphaeroforma arctica JP610.</title>
        <authorList>
            <consortium name="The Broad Institute Genome Sequencing Platform"/>
            <person name="Russ C."/>
            <person name="Cuomo C."/>
            <person name="Young S.K."/>
            <person name="Zeng Q."/>
            <person name="Gargeya S."/>
            <person name="Alvarado L."/>
            <person name="Berlin A."/>
            <person name="Chapman S.B."/>
            <person name="Chen Z."/>
            <person name="Freedman E."/>
            <person name="Gellesch M."/>
            <person name="Goldberg J."/>
            <person name="Griggs A."/>
            <person name="Gujja S."/>
            <person name="Heilman E."/>
            <person name="Heiman D."/>
            <person name="Howarth C."/>
            <person name="Mehta T."/>
            <person name="Neiman D."/>
            <person name="Pearson M."/>
            <person name="Roberts A."/>
            <person name="Saif S."/>
            <person name="Shea T."/>
            <person name="Shenoy N."/>
            <person name="Sisk P."/>
            <person name="Stolte C."/>
            <person name="Sykes S."/>
            <person name="White J."/>
            <person name="Yandava C."/>
            <person name="Burger G."/>
            <person name="Gray M.W."/>
            <person name="Holland P.W.H."/>
            <person name="King N."/>
            <person name="Lang F.B.F."/>
            <person name="Roger A.J."/>
            <person name="Ruiz-Trillo I."/>
            <person name="Haas B."/>
            <person name="Nusbaum C."/>
            <person name="Birren B."/>
        </authorList>
    </citation>
    <scope>NUCLEOTIDE SEQUENCE [LARGE SCALE GENOMIC DNA]</scope>
    <source>
        <strain evidence="2 3">JP610</strain>
    </source>
</reference>
<dbReference type="GeneID" id="25904488"/>
<dbReference type="Proteomes" id="UP000054560">
    <property type="component" value="Unassembled WGS sequence"/>
</dbReference>
<gene>
    <name evidence="2" type="ORF">SARC_03984</name>
</gene>
<evidence type="ECO:0000313" key="3">
    <source>
        <dbReference type="Proteomes" id="UP000054560"/>
    </source>
</evidence>
<evidence type="ECO:0000256" key="1">
    <source>
        <dbReference type="SAM" id="Phobius"/>
    </source>
</evidence>
<keyword evidence="3" id="KW-1185">Reference proteome</keyword>
<organism evidence="2 3">
    <name type="scientific">Sphaeroforma arctica JP610</name>
    <dbReference type="NCBI Taxonomy" id="667725"/>
    <lineage>
        <taxon>Eukaryota</taxon>
        <taxon>Ichthyosporea</taxon>
        <taxon>Ichthyophonida</taxon>
        <taxon>Sphaeroforma</taxon>
    </lineage>
</organism>
<name>A0A0L0G6F3_9EUKA</name>
<dbReference type="AlphaFoldDB" id="A0A0L0G6F3"/>